<sequence length="329" mass="36008">MAKSIPPCDFVEELPLVSLEDKAHVQRATTNCIVPVRTLGTGAFGQVDLVSIPVAGERKLLVRKMLVPGSSRSSLDGNATATTVQAAVHKAPAALKPSSLQDWNNETTMHREVPHAGLPEEAARFFAGCVLMALQWMHSRRILHRDIKPCNLLLFDDGYLKLADMGCCCQLPPGIDAAQTRTGTAAYMAPEVASGGTPYSYPVDMWSLGITIWQMVDGHLPAWAEEQQQGQQGGGQAAEGQAEQQQQQQQQQQQYYEHPEPPEPLLYPAHFSKALTDLLSGLLHHDSAARMRIEDVMAASWFDGFDWQGLRDKTLAPPALEMLAPPPQV</sequence>
<evidence type="ECO:0000313" key="8">
    <source>
        <dbReference type="EMBL" id="WIA10598.1"/>
    </source>
</evidence>
<gene>
    <name evidence="8" type="ORF">OEZ85_010781</name>
</gene>
<organism evidence="8 9">
    <name type="scientific">Tetradesmus obliquus</name>
    <name type="common">Green alga</name>
    <name type="synonym">Acutodesmus obliquus</name>
    <dbReference type="NCBI Taxonomy" id="3088"/>
    <lineage>
        <taxon>Eukaryota</taxon>
        <taxon>Viridiplantae</taxon>
        <taxon>Chlorophyta</taxon>
        <taxon>core chlorophytes</taxon>
        <taxon>Chlorophyceae</taxon>
        <taxon>CS clade</taxon>
        <taxon>Sphaeropleales</taxon>
        <taxon>Scenedesmaceae</taxon>
        <taxon>Tetradesmus</taxon>
    </lineage>
</organism>
<keyword evidence="2" id="KW-0808">Transferase</keyword>
<dbReference type="PROSITE" id="PS50011">
    <property type="entry name" value="PROTEIN_KINASE_DOM"/>
    <property type="match status" value="1"/>
</dbReference>
<dbReference type="Pfam" id="PF00069">
    <property type="entry name" value="Pkinase"/>
    <property type="match status" value="1"/>
</dbReference>
<evidence type="ECO:0000256" key="4">
    <source>
        <dbReference type="ARBA" id="ARBA00022777"/>
    </source>
</evidence>
<dbReference type="InterPro" id="IPR011009">
    <property type="entry name" value="Kinase-like_dom_sf"/>
</dbReference>
<dbReference type="SMART" id="SM00220">
    <property type="entry name" value="S_TKc"/>
    <property type="match status" value="1"/>
</dbReference>
<proteinExistence type="predicted"/>
<feature type="region of interest" description="Disordered" evidence="6">
    <location>
        <begin position="226"/>
        <end position="267"/>
    </location>
</feature>
<evidence type="ECO:0000256" key="3">
    <source>
        <dbReference type="ARBA" id="ARBA00022741"/>
    </source>
</evidence>
<keyword evidence="5" id="KW-0067">ATP-binding</keyword>
<keyword evidence="3" id="KW-0547">Nucleotide-binding</keyword>
<evidence type="ECO:0000259" key="7">
    <source>
        <dbReference type="PROSITE" id="PS50011"/>
    </source>
</evidence>
<dbReference type="PROSITE" id="PS00108">
    <property type="entry name" value="PROTEIN_KINASE_ST"/>
    <property type="match status" value="1"/>
</dbReference>
<accession>A0ABY8TQE7</accession>
<keyword evidence="4" id="KW-0418">Kinase</keyword>
<dbReference type="PANTHER" id="PTHR24353:SF147">
    <property type="entry name" value="CGMP-DEPENDENT SERINE_THREONIN PROTEIN KINASE-RELATED"/>
    <property type="match status" value="1"/>
</dbReference>
<name>A0ABY8TQE7_TETOB</name>
<dbReference type="EMBL" id="CP126209">
    <property type="protein sequence ID" value="WIA10598.1"/>
    <property type="molecule type" value="Genomic_DNA"/>
</dbReference>
<keyword evidence="9" id="KW-1185">Reference proteome</keyword>
<dbReference type="InterPro" id="IPR000719">
    <property type="entry name" value="Prot_kinase_dom"/>
</dbReference>
<dbReference type="SUPFAM" id="SSF56112">
    <property type="entry name" value="Protein kinase-like (PK-like)"/>
    <property type="match status" value="1"/>
</dbReference>
<protein>
    <recommendedName>
        <fullName evidence="7">Protein kinase domain-containing protein</fullName>
    </recommendedName>
</protein>
<dbReference type="Gene3D" id="1.10.510.10">
    <property type="entry name" value="Transferase(Phosphotransferase) domain 1"/>
    <property type="match status" value="1"/>
</dbReference>
<evidence type="ECO:0000256" key="1">
    <source>
        <dbReference type="ARBA" id="ARBA00022527"/>
    </source>
</evidence>
<evidence type="ECO:0000313" key="9">
    <source>
        <dbReference type="Proteomes" id="UP001244341"/>
    </source>
</evidence>
<evidence type="ECO:0000256" key="2">
    <source>
        <dbReference type="ARBA" id="ARBA00022679"/>
    </source>
</evidence>
<dbReference type="Proteomes" id="UP001244341">
    <property type="component" value="Chromosome 2b"/>
</dbReference>
<dbReference type="InterPro" id="IPR008271">
    <property type="entry name" value="Ser/Thr_kinase_AS"/>
</dbReference>
<reference evidence="8 9" key="1">
    <citation type="submission" date="2023-05" db="EMBL/GenBank/DDBJ databases">
        <title>A 100% complete, gapless, phased diploid assembly of the Scenedesmus obliquus UTEX 3031 genome.</title>
        <authorList>
            <person name="Biondi T.C."/>
            <person name="Hanschen E.R."/>
            <person name="Kwon T."/>
            <person name="Eng W."/>
            <person name="Kruse C.P.S."/>
            <person name="Koehler S.I."/>
            <person name="Kunde Y."/>
            <person name="Gleasner C.D."/>
            <person name="You Mak K.T."/>
            <person name="Polle J."/>
            <person name="Hovde B.T."/>
            <person name="Starkenburg S.R."/>
        </authorList>
    </citation>
    <scope>NUCLEOTIDE SEQUENCE [LARGE SCALE GENOMIC DNA]</scope>
    <source>
        <strain evidence="8 9">DOE0152z</strain>
    </source>
</reference>
<dbReference type="PANTHER" id="PTHR24353">
    <property type="entry name" value="CYCLIC NUCLEOTIDE-DEPENDENT PROTEIN KINASE"/>
    <property type="match status" value="1"/>
</dbReference>
<feature type="compositionally biased region" description="Low complexity" evidence="6">
    <location>
        <begin position="238"/>
        <end position="256"/>
    </location>
</feature>
<evidence type="ECO:0000256" key="5">
    <source>
        <dbReference type="ARBA" id="ARBA00022840"/>
    </source>
</evidence>
<evidence type="ECO:0000256" key="6">
    <source>
        <dbReference type="SAM" id="MobiDB-lite"/>
    </source>
</evidence>
<feature type="domain" description="Protein kinase" evidence="7">
    <location>
        <begin position="33"/>
        <end position="302"/>
    </location>
</feature>
<keyword evidence="1" id="KW-0723">Serine/threonine-protein kinase</keyword>